<sequence>MPPASLASCSSSGEGDDLVQVSIVTTTHPATCPPCPGDRRIKIPHHHQAPPPPPPPQLPCPVGVALLARESSLARRDVKPPPPPSQAT</sequence>
<dbReference type="AlphaFoldDB" id="A0A5B7G5D6"/>
<feature type="region of interest" description="Disordered" evidence="1">
    <location>
        <begin position="27"/>
        <end position="88"/>
    </location>
</feature>
<evidence type="ECO:0000256" key="1">
    <source>
        <dbReference type="SAM" id="MobiDB-lite"/>
    </source>
</evidence>
<dbReference type="EMBL" id="VSRR010010363">
    <property type="protein sequence ID" value="MPC51714.1"/>
    <property type="molecule type" value="Genomic_DNA"/>
</dbReference>
<gene>
    <name evidence="2" type="ORF">E2C01_045566</name>
</gene>
<keyword evidence="3" id="KW-1185">Reference proteome</keyword>
<reference evidence="2 3" key="1">
    <citation type="submission" date="2019-05" db="EMBL/GenBank/DDBJ databases">
        <title>Another draft genome of Portunus trituberculatus and its Hox gene families provides insights of decapod evolution.</title>
        <authorList>
            <person name="Jeong J.-H."/>
            <person name="Song I."/>
            <person name="Kim S."/>
            <person name="Choi T."/>
            <person name="Kim D."/>
            <person name="Ryu S."/>
            <person name="Kim W."/>
        </authorList>
    </citation>
    <scope>NUCLEOTIDE SEQUENCE [LARGE SCALE GENOMIC DNA]</scope>
    <source>
        <tissue evidence="2">Muscle</tissue>
    </source>
</reference>
<dbReference type="Proteomes" id="UP000324222">
    <property type="component" value="Unassembled WGS sequence"/>
</dbReference>
<comment type="caution">
    <text evidence="2">The sequence shown here is derived from an EMBL/GenBank/DDBJ whole genome shotgun (WGS) entry which is preliminary data.</text>
</comment>
<organism evidence="2 3">
    <name type="scientific">Portunus trituberculatus</name>
    <name type="common">Swimming crab</name>
    <name type="synonym">Neptunus trituberculatus</name>
    <dbReference type="NCBI Taxonomy" id="210409"/>
    <lineage>
        <taxon>Eukaryota</taxon>
        <taxon>Metazoa</taxon>
        <taxon>Ecdysozoa</taxon>
        <taxon>Arthropoda</taxon>
        <taxon>Crustacea</taxon>
        <taxon>Multicrustacea</taxon>
        <taxon>Malacostraca</taxon>
        <taxon>Eumalacostraca</taxon>
        <taxon>Eucarida</taxon>
        <taxon>Decapoda</taxon>
        <taxon>Pleocyemata</taxon>
        <taxon>Brachyura</taxon>
        <taxon>Eubrachyura</taxon>
        <taxon>Portunoidea</taxon>
        <taxon>Portunidae</taxon>
        <taxon>Portuninae</taxon>
        <taxon>Portunus</taxon>
    </lineage>
</organism>
<protein>
    <submittedName>
        <fullName evidence="2">Uncharacterized protein</fullName>
    </submittedName>
</protein>
<accession>A0A5B7G5D6</accession>
<proteinExistence type="predicted"/>
<name>A0A5B7G5D6_PORTR</name>
<evidence type="ECO:0000313" key="3">
    <source>
        <dbReference type="Proteomes" id="UP000324222"/>
    </source>
</evidence>
<feature type="compositionally biased region" description="Pro residues" evidence="1">
    <location>
        <begin position="49"/>
        <end position="59"/>
    </location>
</feature>
<evidence type="ECO:0000313" key="2">
    <source>
        <dbReference type="EMBL" id="MPC51714.1"/>
    </source>
</evidence>